<dbReference type="EMBL" id="JANCLV010000021">
    <property type="protein sequence ID" value="MCP9001906.1"/>
    <property type="molecule type" value="Genomic_DNA"/>
</dbReference>
<dbReference type="SMART" id="SM00345">
    <property type="entry name" value="HTH_GNTR"/>
    <property type="match status" value="1"/>
</dbReference>
<accession>A0ABT1LVV9</accession>
<evidence type="ECO:0000313" key="6">
    <source>
        <dbReference type="Proteomes" id="UP001524318"/>
    </source>
</evidence>
<protein>
    <submittedName>
        <fullName evidence="5">GntR family transcriptional regulator</fullName>
    </submittedName>
</protein>
<comment type="caution">
    <text evidence="5">The sequence shown here is derived from an EMBL/GenBank/DDBJ whole genome shotgun (WGS) entry which is preliminary data.</text>
</comment>
<dbReference type="InterPro" id="IPR011663">
    <property type="entry name" value="UTRA"/>
</dbReference>
<evidence type="ECO:0000313" key="5">
    <source>
        <dbReference type="EMBL" id="MCP9001906.1"/>
    </source>
</evidence>
<gene>
    <name evidence="5" type="ORF">NFC73_19555</name>
</gene>
<dbReference type="PANTHER" id="PTHR44846:SF1">
    <property type="entry name" value="MANNOSYL-D-GLYCERATE TRANSPORT_METABOLISM SYSTEM REPRESSOR MNGR-RELATED"/>
    <property type="match status" value="1"/>
</dbReference>
<keyword evidence="1" id="KW-0805">Transcription regulation</keyword>
<dbReference type="RefSeq" id="WP_254752982.1">
    <property type="nucleotide sequence ID" value="NZ_JANCLV010000021.1"/>
</dbReference>
<dbReference type="Gene3D" id="1.10.10.10">
    <property type="entry name" value="Winged helix-like DNA-binding domain superfamily/Winged helix DNA-binding domain"/>
    <property type="match status" value="1"/>
</dbReference>
<feature type="domain" description="HTH gntR-type" evidence="4">
    <location>
        <begin position="3"/>
        <end position="71"/>
    </location>
</feature>
<dbReference type="InterPro" id="IPR028978">
    <property type="entry name" value="Chorismate_lyase_/UTRA_dom_sf"/>
</dbReference>
<dbReference type="PROSITE" id="PS50949">
    <property type="entry name" value="HTH_GNTR"/>
    <property type="match status" value="1"/>
</dbReference>
<evidence type="ECO:0000256" key="1">
    <source>
        <dbReference type="ARBA" id="ARBA00023015"/>
    </source>
</evidence>
<dbReference type="SUPFAM" id="SSF64288">
    <property type="entry name" value="Chorismate lyase-like"/>
    <property type="match status" value="1"/>
</dbReference>
<evidence type="ECO:0000256" key="3">
    <source>
        <dbReference type="ARBA" id="ARBA00023163"/>
    </source>
</evidence>
<proteinExistence type="predicted"/>
<dbReference type="Gene3D" id="3.40.1410.10">
    <property type="entry name" value="Chorismate lyase-like"/>
    <property type="match status" value="1"/>
</dbReference>
<organism evidence="5 6">
    <name type="scientific">Pseudarthrobacter humi</name>
    <dbReference type="NCBI Taxonomy" id="2952523"/>
    <lineage>
        <taxon>Bacteria</taxon>
        <taxon>Bacillati</taxon>
        <taxon>Actinomycetota</taxon>
        <taxon>Actinomycetes</taxon>
        <taxon>Micrococcales</taxon>
        <taxon>Micrococcaceae</taxon>
        <taxon>Pseudarthrobacter</taxon>
    </lineage>
</organism>
<dbReference type="PANTHER" id="PTHR44846">
    <property type="entry name" value="MANNOSYL-D-GLYCERATE TRANSPORT/METABOLISM SYSTEM REPRESSOR MNGR-RELATED"/>
    <property type="match status" value="1"/>
</dbReference>
<dbReference type="SUPFAM" id="SSF46785">
    <property type="entry name" value="Winged helix' DNA-binding domain"/>
    <property type="match status" value="1"/>
</dbReference>
<evidence type="ECO:0000256" key="2">
    <source>
        <dbReference type="ARBA" id="ARBA00023125"/>
    </source>
</evidence>
<dbReference type="InterPro" id="IPR000524">
    <property type="entry name" value="Tscrpt_reg_HTH_GntR"/>
</dbReference>
<dbReference type="Pfam" id="PF07702">
    <property type="entry name" value="UTRA"/>
    <property type="match status" value="1"/>
</dbReference>
<dbReference type="CDD" id="cd07377">
    <property type="entry name" value="WHTH_GntR"/>
    <property type="match status" value="1"/>
</dbReference>
<keyword evidence="2" id="KW-0238">DNA-binding</keyword>
<dbReference type="InterPro" id="IPR050679">
    <property type="entry name" value="Bact_HTH_transcr_reg"/>
</dbReference>
<keyword evidence="3" id="KW-0804">Transcription</keyword>
<dbReference type="SMART" id="SM00866">
    <property type="entry name" value="UTRA"/>
    <property type="match status" value="1"/>
</dbReference>
<reference evidence="5 6" key="1">
    <citation type="submission" date="2022-06" db="EMBL/GenBank/DDBJ databases">
        <title>Pseudarthrobacter sp. strain RMG13 Genome sequencing and assembly.</title>
        <authorList>
            <person name="Kim I."/>
        </authorList>
    </citation>
    <scope>NUCLEOTIDE SEQUENCE [LARGE SCALE GENOMIC DNA]</scope>
    <source>
        <strain evidence="5 6">RMG13</strain>
    </source>
</reference>
<sequence>MSTPLHVKIRTGLEARIQSGELPPGARMPTEAELQAEHGVSRSVAQRVLNDLAQAGLVVRQKRLGTHVAEGARQVNLLRSLDPRIDSAGLPGRMFVISAEIMPAGKAEVQVPGLDDDDPVTQLVRVRHDQDDTPIVIEVVAIPFSLAPRLLEEQLESLSVRAHFAKNKVSIARSRMYFDPILLEPRHADLLGIEPGVAVLRRRRLMWQPNGQIAESAAYYLRPDALEFYVEYSEPSH</sequence>
<name>A0ABT1LVV9_9MICC</name>
<dbReference type="Proteomes" id="UP001524318">
    <property type="component" value="Unassembled WGS sequence"/>
</dbReference>
<dbReference type="Pfam" id="PF00392">
    <property type="entry name" value="GntR"/>
    <property type="match status" value="1"/>
</dbReference>
<dbReference type="InterPro" id="IPR036388">
    <property type="entry name" value="WH-like_DNA-bd_sf"/>
</dbReference>
<dbReference type="PRINTS" id="PR00035">
    <property type="entry name" value="HTHGNTR"/>
</dbReference>
<dbReference type="InterPro" id="IPR036390">
    <property type="entry name" value="WH_DNA-bd_sf"/>
</dbReference>
<keyword evidence="6" id="KW-1185">Reference proteome</keyword>
<evidence type="ECO:0000259" key="4">
    <source>
        <dbReference type="PROSITE" id="PS50949"/>
    </source>
</evidence>